<reference evidence="1" key="1">
    <citation type="submission" date="2023-05" db="EMBL/GenBank/DDBJ databases">
        <title>Nepenthes gracilis genome sequencing.</title>
        <authorList>
            <person name="Fukushima K."/>
        </authorList>
    </citation>
    <scope>NUCLEOTIDE SEQUENCE</scope>
    <source>
        <strain evidence="1">SING2019-196</strain>
    </source>
</reference>
<dbReference type="GO" id="GO:0010190">
    <property type="term" value="P:cytochrome b6f complex assembly"/>
    <property type="evidence" value="ECO:0007669"/>
    <property type="project" value="TreeGrafter"/>
</dbReference>
<dbReference type="PANTHER" id="PTHR34943">
    <property type="match status" value="1"/>
</dbReference>
<evidence type="ECO:0000313" key="2">
    <source>
        <dbReference type="Proteomes" id="UP001279734"/>
    </source>
</evidence>
<dbReference type="AlphaFoldDB" id="A0AAD3RZQ9"/>
<dbReference type="EMBL" id="BSYO01000003">
    <property type="protein sequence ID" value="GMH01654.1"/>
    <property type="molecule type" value="Genomic_DNA"/>
</dbReference>
<gene>
    <name evidence="1" type="ORF">Nepgr_003493</name>
</gene>
<comment type="caution">
    <text evidence="1">The sequence shown here is derived from an EMBL/GenBank/DDBJ whole genome shotgun (WGS) entry which is preliminary data.</text>
</comment>
<dbReference type="GO" id="GO:0009507">
    <property type="term" value="C:chloroplast"/>
    <property type="evidence" value="ECO:0007669"/>
    <property type="project" value="TreeGrafter"/>
</dbReference>
<keyword evidence="2" id="KW-1185">Reference proteome</keyword>
<name>A0AAD3RZQ9_NEPGR</name>
<sequence length="219" mass="23497">MEAGSLLRPGWCIPKLSLRRPLPAFPLLARPSLSNSQVDPQGVECQRVSPYLPDSAASELEWFWESLSAVTCCRSLVVVYDNNCILQIGVAAESSKCGEAEAVDVAKLIQGSLYQGIMNSGAQSYLTNLSLYPGKSELPFLPANAQGFSSIAGRMQEEAGSHLAVAGGKGILIIAGDTVRGFISIDQAWISLIGDKLDVTLSKLVPEEGRDKRFKLESP</sequence>
<dbReference type="Proteomes" id="UP001279734">
    <property type="component" value="Unassembled WGS sequence"/>
</dbReference>
<dbReference type="InterPro" id="IPR021325">
    <property type="entry name" value="CCB2/CCB4"/>
</dbReference>
<dbReference type="Pfam" id="PF11152">
    <property type="entry name" value="CCB2_CCB4"/>
    <property type="match status" value="1"/>
</dbReference>
<dbReference type="PANTHER" id="PTHR34943:SF2">
    <property type="entry name" value="PROTEIN COFACTOR ASSEMBLY OF COMPLEX C SUBUNIT B CCB4, CHLOROPLASTIC"/>
    <property type="match status" value="1"/>
</dbReference>
<accession>A0AAD3RZQ9</accession>
<evidence type="ECO:0000313" key="1">
    <source>
        <dbReference type="EMBL" id="GMH01654.1"/>
    </source>
</evidence>
<dbReference type="InterPro" id="IPR044705">
    <property type="entry name" value="CCB4"/>
</dbReference>
<protein>
    <submittedName>
        <fullName evidence="1">Uncharacterized protein</fullName>
    </submittedName>
</protein>
<organism evidence="1 2">
    <name type="scientific">Nepenthes gracilis</name>
    <name type="common">Slender pitcher plant</name>
    <dbReference type="NCBI Taxonomy" id="150966"/>
    <lineage>
        <taxon>Eukaryota</taxon>
        <taxon>Viridiplantae</taxon>
        <taxon>Streptophyta</taxon>
        <taxon>Embryophyta</taxon>
        <taxon>Tracheophyta</taxon>
        <taxon>Spermatophyta</taxon>
        <taxon>Magnoliopsida</taxon>
        <taxon>eudicotyledons</taxon>
        <taxon>Gunneridae</taxon>
        <taxon>Pentapetalae</taxon>
        <taxon>Caryophyllales</taxon>
        <taxon>Nepenthaceae</taxon>
        <taxon>Nepenthes</taxon>
    </lineage>
</organism>
<proteinExistence type="predicted"/>